<dbReference type="Pfam" id="PF00528">
    <property type="entry name" value="BPD_transp_1"/>
    <property type="match status" value="1"/>
</dbReference>
<dbReference type="SUPFAM" id="SSF161098">
    <property type="entry name" value="MetI-like"/>
    <property type="match status" value="1"/>
</dbReference>
<dbReference type="PROSITE" id="PS50928">
    <property type="entry name" value="ABC_TM1"/>
    <property type="match status" value="1"/>
</dbReference>
<evidence type="ECO:0000256" key="7">
    <source>
        <dbReference type="RuleBase" id="RU363032"/>
    </source>
</evidence>
<feature type="transmembrane region" description="Helical" evidence="7">
    <location>
        <begin position="228"/>
        <end position="249"/>
    </location>
</feature>
<dbReference type="InterPro" id="IPR000515">
    <property type="entry name" value="MetI-like"/>
</dbReference>
<protein>
    <submittedName>
        <fullName evidence="9">Putative multiple-sugar transport system permease YteP</fullName>
    </submittedName>
</protein>
<evidence type="ECO:0000256" key="3">
    <source>
        <dbReference type="ARBA" id="ARBA00022475"/>
    </source>
</evidence>
<name>A0A564WWP3_9FIRM</name>
<evidence type="ECO:0000259" key="8">
    <source>
        <dbReference type="PROSITE" id="PS50928"/>
    </source>
</evidence>
<keyword evidence="10" id="KW-1185">Reference proteome</keyword>
<dbReference type="RefSeq" id="WP_020993474.1">
    <property type="nucleotide sequence ID" value="NZ_CABHOF010000076.1"/>
</dbReference>
<comment type="subcellular location">
    <subcellularLocation>
        <location evidence="1 7">Cell membrane</location>
        <topology evidence="1 7">Multi-pass membrane protein</topology>
    </subcellularLocation>
</comment>
<comment type="similarity">
    <text evidence="7">Belongs to the binding-protein-dependent transport system permease family.</text>
</comment>
<feature type="transmembrane region" description="Helical" evidence="7">
    <location>
        <begin position="128"/>
        <end position="151"/>
    </location>
</feature>
<dbReference type="Proteomes" id="UP000366766">
    <property type="component" value="Unassembled WGS sequence"/>
</dbReference>
<dbReference type="PANTHER" id="PTHR43227">
    <property type="entry name" value="BLL4140 PROTEIN"/>
    <property type="match status" value="1"/>
</dbReference>
<keyword evidence="4 7" id="KW-0812">Transmembrane</keyword>
<evidence type="ECO:0000256" key="2">
    <source>
        <dbReference type="ARBA" id="ARBA00022448"/>
    </source>
</evidence>
<feature type="transmembrane region" description="Helical" evidence="7">
    <location>
        <begin position="94"/>
        <end position="116"/>
    </location>
</feature>
<dbReference type="CDD" id="cd06261">
    <property type="entry name" value="TM_PBP2"/>
    <property type="match status" value="1"/>
</dbReference>
<feature type="transmembrane region" description="Helical" evidence="7">
    <location>
        <begin position="292"/>
        <end position="313"/>
    </location>
</feature>
<evidence type="ECO:0000256" key="5">
    <source>
        <dbReference type="ARBA" id="ARBA00022989"/>
    </source>
</evidence>
<evidence type="ECO:0000313" key="9">
    <source>
        <dbReference type="EMBL" id="VUX66906.1"/>
    </source>
</evidence>
<dbReference type="EMBL" id="CABHOF010000076">
    <property type="protein sequence ID" value="VUX66906.1"/>
    <property type="molecule type" value="Genomic_DNA"/>
</dbReference>
<feature type="domain" description="ABC transmembrane type-1" evidence="8">
    <location>
        <begin position="91"/>
        <end position="309"/>
    </location>
</feature>
<evidence type="ECO:0000313" key="10">
    <source>
        <dbReference type="Proteomes" id="UP000366766"/>
    </source>
</evidence>
<dbReference type="InterPro" id="IPR035906">
    <property type="entry name" value="MetI-like_sf"/>
</dbReference>
<evidence type="ECO:0000256" key="6">
    <source>
        <dbReference type="ARBA" id="ARBA00023136"/>
    </source>
</evidence>
<proteinExistence type="inferred from homology"/>
<dbReference type="PANTHER" id="PTHR43227:SF11">
    <property type="entry name" value="BLL4140 PROTEIN"/>
    <property type="match status" value="1"/>
</dbReference>
<dbReference type="AlphaFoldDB" id="A0A564WWP3"/>
<dbReference type="GO" id="GO:0055085">
    <property type="term" value="P:transmembrane transport"/>
    <property type="evidence" value="ECO:0007669"/>
    <property type="project" value="InterPro"/>
</dbReference>
<feature type="transmembrane region" description="Helical" evidence="7">
    <location>
        <begin position="33"/>
        <end position="51"/>
    </location>
</feature>
<feature type="transmembrane region" description="Helical" evidence="7">
    <location>
        <begin position="63"/>
        <end position="82"/>
    </location>
</feature>
<keyword evidence="2 7" id="KW-0813">Transport</keyword>
<keyword evidence="6 7" id="KW-0472">Membrane</keyword>
<accession>A0A564WWP3</accession>
<keyword evidence="3" id="KW-1003">Cell membrane</keyword>
<dbReference type="InterPro" id="IPR050809">
    <property type="entry name" value="UgpAE/MalFG_permease"/>
</dbReference>
<keyword evidence="5 7" id="KW-1133">Transmembrane helix</keyword>
<dbReference type="Gene3D" id="1.10.3720.10">
    <property type="entry name" value="MetI-like"/>
    <property type="match status" value="1"/>
</dbReference>
<sequence length="323" mass="36610">METKKSPGLMAKVRRKRWTKDDTELTLLSLPTLLWYLIFSYLPMFGVVIAFKEYKLAPGGHAFLYNLFASDWAGFKNFKYFFTSNSFFMLLRNTILYNIAFIIISATVAVGGALMLSNMRNKRGSKVYQTMMFLPYFMSWVVVSYFVYALLTPEKGYLNGIITALGGNPVMWYQEKKYWPFILVILNTWKGMGYGMVMYLASITGIDPSLYEAAVMDGATKKQQMRHITLPGIKPVFIMMLILDCGKIFNSDFGLFYQVTGGIPQSLYTTVSTFDTYVYNAIQSTAPIGQTAAASFFQAICSCGMILLANWVVSKLDNENRII</sequence>
<evidence type="ECO:0000256" key="4">
    <source>
        <dbReference type="ARBA" id="ARBA00022692"/>
    </source>
</evidence>
<feature type="transmembrane region" description="Helical" evidence="7">
    <location>
        <begin position="178"/>
        <end position="201"/>
    </location>
</feature>
<gene>
    <name evidence="9" type="primary">yteP_2</name>
    <name evidence="9" type="ORF">BWLFYP14_03182</name>
</gene>
<organism evidence="9 10">
    <name type="scientific">Blautia wexlerae</name>
    <dbReference type="NCBI Taxonomy" id="418240"/>
    <lineage>
        <taxon>Bacteria</taxon>
        <taxon>Bacillati</taxon>
        <taxon>Bacillota</taxon>
        <taxon>Clostridia</taxon>
        <taxon>Lachnospirales</taxon>
        <taxon>Lachnospiraceae</taxon>
        <taxon>Blautia</taxon>
    </lineage>
</organism>
<keyword evidence="9" id="KW-0762">Sugar transport</keyword>
<reference evidence="9 10" key="1">
    <citation type="submission" date="2019-07" db="EMBL/GenBank/DDBJ databases">
        <authorList>
            <person name="Chang H.-W."/>
            <person name="Raman A."/>
            <person name="Venkatesh S."/>
            <person name="Gehrig J."/>
        </authorList>
    </citation>
    <scope>NUCLEOTIDE SEQUENCE [LARGE SCALE GENOMIC DNA]</scope>
    <source>
        <strain evidence="9">Blautia_wexlerae_LFYP_14</strain>
    </source>
</reference>
<dbReference type="GO" id="GO:0005886">
    <property type="term" value="C:plasma membrane"/>
    <property type="evidence" value="ECO:0007669"/>
    <property type="project" value="UniProtKB-SubCell"/>
</dbReference>
<evidence type="ECO:0000256" key="1">
    <source>
        <dbReference type="ARBA" id="ARBA00004651"/>
    </source>
</evidence>